<keyword evidence="2" id="KW-1185">Reference proteome</keyword>
<dbReference type="Proteomes" id="UP001153076">
    <property type="component" value="Unassembled WGS sequence"/>
</dbReference>
<dbReference type="AlphaFoldDB" id="A0A9Q1QHJ0"/>
<name>A0A9Q1QHJ0_9CARY</name>
<comment type="caution">
    <text evidence="1">The sequence shown here is derived from an EMBL/GenBank/DDBJ whole genome shotgun (WGS) entry which is preliminary data.</text>
</comment>
<sequence length="162" mass="18434">MAPLEPKPPDLCHRAGSFTYWGPFSSRSKPSHKYSEPDALEFRNKHSSQVIGTRIEFSEPLDEGYYELDMTLRVGSGGQKLGSHCIDRRLATLIARSGSPSTRKFWVFNFRLASAREAHRSRHYASYLLYVGMSKAEVKFLSKAHNPDMMFMLETMLITLAV</sequence>
<dbReference type="EMBL" id="JAKOGI010000141">
    <property type="protein sequence ID" value="KAJ8442422.1"/>
    <property type="molecule type" value="Genomic_DNA"/>
</dbReference>
<evidence type="ECO:0000313" key="1">
    <source>
        <dbReference type="EMBL" id="KAJ8442422.1"/>
    </source>
</evidence>
<accession>A0A9Q1QHJ0</accession>
<proteinExistence type="predicted"/>
<organism evidence="1 2">
    <name type="scientific">Carnegiea gigantea</name>
    <dbReference type="NCBI Taxonomy" id="171969"/>
    <lineage>
        <taxon>Eukaryota</taxon>
        <taxon>Viridiplantae</taxon>
        <taxon>Streptophyta</taxon>
        <taxon>Embryophyta</taxon>
        <taxon>Tracheophyta</taxon>
        <taxon>Spermatophyta</taxon>
        <taxon>Magnoliopsida</taxon>
        <taxon>eudicotyledons</taxon>
        <taxon>Gunneridae</taxon>
        <taxon>Pentapetalae</taxon>
        <taxon>Caryophyllales</taxon>
        <taxon>Cactineae</taxon>
        <taxon>Cactaceae</taxon>
        <taxon>Cactoideae</taxon>
        <taxon>Echinocereeae</taxon>
        <taxon>Carnegiea</taxon>
    </lineage>
</organism>
<reference evidence="1" key="1">
    <citation type="submission" date="2022-04" db="EMBL/GenBank/DDBJ databases">
        <title>Carnegiea gigantea Genome sequencing and assembly v2.</title>
        <authorList>
            <person name="Copetti D."/>
            <person name="Sanderson M.J."/>
            <person name="Burquez A."/>
            <person name="Wojciechowski M.F."/>
        </authorList>
    </citation>
    <scope>NUCLEOTIDE SEQUENCE</scope>
    <source>
        <strain evidence="1">SGP5-SGP5p</strain>
        <tissue evidence="1">Aerial part</tissue>
    </source>
</reference>
<gene>
    <name evidence="1" type="ORF">Cgig2_018699</name>
</gene>
<evidence type="ECO:0000313" key="2">
    <source>
        <dbReference type="Proteomes" id="UP001153076"/>
    </source>
</evidence>
<protein>
    <submittedName>
        <fullName evidence="1">Uncharacterized protein</fullName>
    </submittedName>
</protein>